<dbReference type="RefSeq" id="WP_146395854.1">
    <property type="nucleotide sequence ID" value="NZ_SJPJ01000001.1"/>
</dbReference>
<gene>
    <name evidence="2" type="ORF">CA13_21100</name>
</gene>
<evidence type="ECO:0000313" key="2">
    <source>
        <dbReference type="EMBL" id="TWT80664.1"/>
    </source>
</evidence>
<dbReference type="Gene3D" id="3.40.50.300">
    <property type="entry name" value="P-loop containing nucleotide triphosphate hydrolases"/>
    <property type="match status" value="1"/>
</dbReference>
<evidence type="ECO:0000313" key="3">
    <source>
        <dbReference type="Proteomes" id="UP000315010"/>
    </source>
</evidence>
<protein>
    <submittedName>
        <fullName evidence="2">Uncharacterized protein</fullName>
    </submittedName>
</protein>
<dbReference type="OrthoDB" id="225018at2"/>
<keyword evidence="1" id="KW-1133">Transmembrane helix</keyword>
<dbReference type="InterPro" id="IPR027417">
    <property type="entry name" value="P-loop_NTPase"/>
</dbReference>
<comment type="caution">
    <text evidence="2">The sequence shown here is derived from an EMBL/GenBank/DDBJ whole genome shotgun (WGS) entry which is preliminary data.</text>
</comment>
<feature type="transmembrane region" description="Helical" evidence="1">
    <location>
        <begin position="541"/>
        <end position="563"/>
    </location>
</feature>
<dbReference type="EMBL" id="SJPJ01000001">
    <property type="protein sequence ID" value="TWT80664.1"/>
    <property type="molecule type" value="Genomic_DNA"/>
</dbReference>
<sequence>MPYPAPNERFVSVDTVDVNGSLGQPGDAVLGRVRRSAANVLGDSSTGREVLELCDEHAQARQMILEDRSSGATVVAVVGATGQGKSWLIRQLVKKSSIAAVIRSGNNSDEATEKLVWIGPSPPADLDSRFEHYLHCDSAQMQSVGMPYMLVDAPGSTDDRRSIAGVASRALSLASVILLVVRRDQLRSEAVGMLAEASEGSVVIPVINAIREQDSLLDSDSEAFTRRMRELAPTSVIAPAILIDDFEIEGRTEDAVGKSAATKVASRLEEELGQLWEGDRRRSTRLAALDARFRAALHGVMSDQLPGLTSAVRRLNREATEIPTQVAETLVGSGGPLRAAVRARLRLALLSETGSIWFPYRSLLGVLNLTHGAWDRVMISLSGSLPSLVGAIWTSTKNLTAQQGAEQDIREGLRKRSAAAVADRLGPLASRFRRELSELRKQRPATTGMIASDEQDSRTQVAYLAGIDALQEMSQRIFDEEVDRVSVSRLTTTLCAMIATLIFWVLMAGPVVALYRGYFDASFLTLRHMQGDLESFPRPDLAMMLTSLLLSILPTALFSMLVLSIAQSRGRVRQAEERIRGKHDLAIHHLQTEGVLRLKWDDPLLADAEFLLSVGAEQRDNETEETN</sequence>
<accession>A0A5C5Z040</accession>
<keyword evidence="3" id="KW-1185">Reference proteome</keyword>
<organism evidence="2 3">
    <name type="scientific">Novipirellula herctigrandis</name>
    <dbReference type="NCBI Taxonomy" id="2527986"/>
    <lineage>
        <taxon>Bacteria</taxon>
        <taxon>Pseudomonadati</taxon>
        <taxon>Planctomycetota</taxon>
        <taxon>Planctomycetia</taxon>
        <taxon>Pirellulales</taxon>
        <taxon>Pirellulaceae</taxon>
        <taxon>Novipirellula</taxon>
    </lineage>
</organism>
<evidence type="ECO:0000256" key="1">
    <source>
        <dbReference type="SAM" id="Phobius"/>
    </source>
</evidence>
<reference evidence="2 3" key="1">
    <citation type="submission" date="2019-02" db="EMBL/GenBank/DDBJ databases">
        <title>Deep-cultivation of Planctomycetes and their phenomic and genomic characterization uncovers novel biology.</title>
        <authorList>
            <person name="Wiegand S."/>
            <person name="Jogler M."/>
            <person name="Boedeker C."/>
            <person name="Pinto D."/>
            <person name="Vollmers J."/>
            <person name="Rivas-Marin E."/>
            <person name="Kohn T."/>
            <person name="Peeters S.H."/>
            <person name="Heuer A."/>
            <person name="Rast P."/>
            <person name="Oberbeckmann S."/>
            <person name="Bunk B."/>
            <person name="Jeske O."/>
            <person name="Meyerdierks A."/>
            <person name="Storesund J.E."/>
            <person name="Kallscheuer N."/>
            <person name="Luecker S."/>
            <person name="Lage O.M."/>
            <person name="Pohl T."/>
            <person name="Merkel B.J."/>
            <person name="Hornburger P."/>
            <person name="Mueller R.-W."/>
            <person name="Bruemmer F."/>
            <person name="Labrenz M."/>
            <person name="Spormann A.M."/>
            <person name="Op Den Camp H."/>
            <person name="Overmann J."/>
            <person name="Amann R."/>
            <person name="Jetten M.S.M."/>
            <person name="Mascher T."/>
            <person name="Medema M.H."/>
            <person name="Devos D.P."/>
            <person name="Kaster A.-K."/>
            <person name="Ovreas L."/>
            <person name="Rohde M."/>
            <person name="Galperin M.Y."/>
            <person name="Jogler C."/>
        </authorList>
    </citation>
    <scope>NUCLEOTIDE SEQUENCE [LARGE SCALE GENOMIC DNA]</scope>
    <source>
        <strain evidence="2 3">CA13</strain>
    </source>
</reference>
<keyword evidence="1" id="KW-0472">Membrane</keyword>
<proteinExistence type="predicted"/>
<keyword evidence="1" id="KW-0812">Transmembrane</keyword>
<dbReference type="SUPFAM" id="SSF52540">
    <property type="entry name" value="P-loop containing nucleoside triphosphate hydrolases"/>
    <property type="match status" value="1"/>
</dbReference>
<feature type="transmembrane region" description="Helical" evidence="1">
    <location>
        <begin position="494"/>
        <end position="515"/>
    </location>
</feature>
<name>A0A5C5Z040_9BACT</name>
<dbReference type="Proteomes" id="UP000315010">
    <property type="component" value="Unassembled WGS sequence"/>
</dbReference>
<dbReference type="AlphaFoldDB" id="A0A5C5Z040"/>